<dbReference type="OrthoDB" id="5420003at2"/>
<organism evidence="2 3">
    <name type="scientific">Desulfobacter hydrogenophilus</name>
    <dbReference type="NCBI Taxonomy" id="2291"/>
    <lineage>
        <taxon>Bacteria</taxon>
        <taxon>Pseudomonadati</taxon>
        <taxon>Thermodesulfobacteriota</taxon>
        <taxon>Desulfobacteria</taxon>
        <taxon>Desulfobacterales</taxon>
        <taxon>Desulfobacteraceae</taxon>
        <taxon>Desulfobacter</taxon>
    </lineage>
</organism>
<evidence type="ECO:0000313" key="2">
    <source>
        <dbReference type="EMBL" id="RAM02839.1"/>
    </source>
</evidence>
<evidence type="ECO:0000313" key="4">
    <source>
        <dbReference type="Proteomes" id="UP000293902"/>
    </source>
</evidence>
<dbReference type="SUPFAM" id="SSF48371">
    <property type="entry name" value="ARM repeat"/>
    <property type="match status" value="1"/>
</dbReference>
<evidence type="ECO:0000313" key="3">
    <source>
        <dbReference type="Proteomes" id="UP000248798"/>
    </source>
</evidence>
<evidence type="ECO:0000313" key="1">
    <source>
        <dbReference type="EMBL" id="QBH14230.1"/>
    </source>
</evidence>
<keyword evidence="4" id="KW-1185">Reference proteome</keyword>
<dbReference type="AlphaFoldDB" id="A0A328FET4"/>
<dbReference type="InterPro" id="IPR016024">
    <property type="entry name" value="ARM-type_fold"/>
</dbReference>
<protein>
    <recommendedName>
        <fullName evidence="5">HEAT repeat domain-containing protein</fullName>
    </recommendedName>
</protein>
<dbReference type="Proteomes" id="UP000293902">
    <property type="component" value="Chromosome"/>
</dbReference>
<accession>A0A328FET4</accession>
<dbReference type="EMBL" id="CP036313">
    <property type="protein sequence ID" value="QBH14230.1"/>
    <property type="molecule type" value="Genomic_DNA"/>
</dbReference>
<proteinExistence type="predicted"/>
<gene>
    <name evidence="2" type="ORF">DO021_06360</name>
    <name evidence="1" type="ORF">EYB58_15700</name>
</gene>
<reference evidence="2 3" key="1">
    <citation type="submission" date="2018-06" db="EMBL/GenBank/DDBJ databases">
        <title>Complete Genome Sequence of Desulfobacter hydrogenophilus (DSM3380).</title>
        <authorList>
            <person name="Marietou A."/>
            <person name="Schreiber L."/>
            <person name="Marshall I."/>
            <person name="Jorgensen B."/>
        </authorList>
    </citation>
    <scope>NUCLEOTIDE SEQUENCE [LARGE SCALE GENOMIC DNA]</scope>
    <source>
        <strain evidence="2 3">DSM 3380</strain>
    </source>
</reference>
<dbReference type="EMBL" id="QLNI01000010">
    <property type="protein sequence ID" value="RAM02839.1"/>
    <property type="molecule type" value="Genomic_DNA"/>
</dbReference>
<reference evidence="1 4" key="2">
    <citation type="submission" date="2019-02" db="EMBL/GenBank/DDBJ databases">
        <title>Complete genome sequence of Desulfobacter hydrogenophilus AcRS1.</title>
        <authorList>
            <person name="Marietou A."/>
            <person name="Lund M.B."/>
            <person name="Marshall I.P.G."/>
            <person name="Schreiber L."/>
            <person name="Jorgensen B."/>
        </authorList>
    </citation>
    <scope>NUCLEOTIDE SEQUENCE [LARGE SCALE GENOMIC DNA]</scope>
    <source>
        <strain evidence="1 4">AcRS1</strain>
    </source>
</reference>
<name>A0A328FET4_9BACT</name>
<dbReference type="Gene3D" id="1.25.10.10">
    <property type="entry name" value="Leucine-rich Repeat Variant"/>
    <property type="match status" value="1"/>
</dbReference>
<dbReference type="InterPro" id="IPR011989">
    <property type="entry name" value="ARM-like"/>
</dbReference>
<sequence length="149" mass="17130">MKDHIFGNLMDWANALDTLHFLRDSATLDDHQEALIQLLRYDNNWRLREAAVEAAMTLRKPSIETVKQIVQMIKRDDLYYNIRIMATEALSTLVPVIMENKDLNKNLVRVFINEANHEVSALLSSPVPPIFHDALDVTYEQIQKIAATV</sequence>
<dbReference type="RefSeq" id="WP_111954852.1">
    <property type="nucleotide sequence ID" value="NZ_CP036313.1"/>
</dbReference>
<dbReference type="Proteomes" id="UP000248798">
    <property type="component" value="Unassembled WGS sequence"/>
</dbReference>
<evidence type="ECO:0008006" key="5">
    <source>
        <dbReference type="Google" id="ProtNLM"/>
    </source>
</evidence>